<accession>E1Z8Q1</accession>
<evidence type="ECO:0000313" key="3">
    <source>
        <dbReference type="Proteomes" id="UP000008141"/>
    </source>
</evidence>
<dbReference type="GeneID" id="17357118"/>
<feature type="compositionally biased region" description="Polar residues" evidence="1">
    <location>
        <begin position="1"/>
        <end position="11"/>
    </location>
</feature>
<proteinExistence type="predicted"/>
<dbReference type="EMBL" id="GL433839">
    <property type="protein sequence ID" value="EFN57376.1"/>
    <property type="molecule type" value="Genomic_DNA"/>
</dbReference>
<protein>
    <submittedName>
        <fullName evidence="2">Expressed protein</fullName>
    </submittedName>
</protein>
<feature type="region of interest" description="Disordered" evidence="1">
    <location>
        <begin position="1"/>
        <end position="58"/>
    </location>
</feature>
<evidence type="ECO:0000313" key="2">
    <source>
        <dbReference type="EMBL" id="EFN57376.1"/>
    </source>
</evidence>
<dbReference type="Proteomes" id="UP000008141">
    <property type="component" value="Unassembled WGS sequence"/>
</dbReference>
<dbReference type="AlphaFoldDB" id="E1Z8Q1"/>
<gene>
    <name evidence="2" type="ORF">CHLNCDRAFT_142771</name>
</gene>
<keyword evidence="3" id="KW-1185">Reference proteome</keyword>
<feature type="compositionally biased region" description="Acidic residues" evidence="1">
    <location>
        <begin position="49"/>
        <end position="58"/>
    </location>
</feature>
<dbReference type="RefSeq" id="XP_005849478.1">
    <property type="nucleotide sequence ID" value="XM_005849416.1"/>
</dbReference>
<dbReference type="InParanoid" id="E1Z8Q1"/>
<organism evidence="3">
    <name type="scientific">Chlorella variabilis</name>
    <name type="common">Green alga</name>
    <dbReference type="NCBI Taxonomy" id="554065"/>
    <lineage>
        <taxon>Eukaryota</taxon>
        <taxon>Viridiplantae</taxon>
        <taxon>Chlorophyta</taxon>
        <taxon>core chlorophytes</taxon>
        <taxon>Trebouxiophyceae</taxon>
        <taxon>Chlorellales</taxon>
        <taxon>Chlorellaceae</taxon>
        <taxon>Chlorella clade</taxon>
        <taxon>Chlorella</taxon>
    </lineage>
</organism>
<evidence type="ECO:0000256" key="1">
    <source>
        <dbReference type="SAM" id="MobiDB-lite"/>
    </source>
</evidence>
<name>E1Z8Q1_CHLVA</name>
<sequence length="58" mass="6247">MTTEETVSAQEMTEPGPSEAPQHAEAHRPLLSVDRSSGAEGRHFLIPVDDTDDSEQVG</sequence>
<reference evidence="2 3" key="1">
    <citation type="journal article" date="2010" name="Plant Cell">
        <title>The Chlorella variabilis NC64A genome reveals adaptation to photosymbiosis, coevolution with viruses, and cryptic sex.</title>
        <authorList>
            <person name="Blanc G."/>
            <person name="Duncan G."/>
            <person name="Agarkova I."/>
            <person name="Borodovsky M."/>
            <person name="Gurnon J."/>
            <person name="Kuo A."/>
            <person name="Lindquist E."/>
            <person name="Lucas S."/>
            <person name="Pangilinan J."/>
            <person name="Polle J."/>
            <person name="Salamov A."/>
            <person name="Terry A."/>
            <person name="Yamada T."/>
            <person name="Dunigan D.D."/>
            <person name="Grigoriev I.V."/>
            <person name="Claverie J.M."/>
            <person name="Van Etten J.L."/>
        </authorList>
    </citation>
    <scope>NUCLEOTIDE SEQUENCE [LARGE SCALE GENOMIC DNA]</scope>
    <source>
        <strain evidence="2 3">NC64A</strain>
    </source>
</reference>
<dbReference type="KEGG" id="cvr:CHLNCDRAFT_142771"/>